<gene>
    <name evidence="7" type="ORF">HG66A1_30080</name>
</gene>
<dbReference type="AlphaFoldDB" id="A0A517PPA6"/>
<evidence type="ECO:0000256" key="1">
    <source>
        <dbReference type="ARBA" id="ARBA00022617"/>
    </source>
</evidence>
<sequence precursor="true">MRTLCFCFLMLVQLTASVIPLMAEEEPSAARGYQLLTEKTYLPPDFDQAVFDDLWKVWPEDQRKQAEAATQAERRQMIFDYYGIMQKPESESSPLGYVVTNEQKWVMNCFACHSGKVAGQVIPGAPNSHIGLHTLTEDVSKIKLQQLKKLSHLDLAAVGMPLGTTHGTTNAVIFGVVLDSLRDGEMNFDKTRPIPELLHHDMDPPAWWNVKRKSKIYSDAFMTKNHRVLMQFILIPRNNARQVKQWEADFANILAYIESLEPPRYRWPVDEQLAARGRIIFDQNCARCHGTYGENPSYPEKVIPLAELKTDPVRHQSLPPAYRAALNESWLSRYGKDPVVEAPAGYVAPPLDGIWASAPYFHNGSVPTLWHVLHPEARPQVWKRTVDGYDVNRVGLEIESLPELPAKLSTVERRRHFDTTKFGKSAAGHEYPNDLNEAEKQAVLEYLKTL</sequence>
<keyword evidence="1 4" id="KW-0349">Heme</keyword>
<dbReference type="PROSITE" id="PS51007">
    <property type="entry name" value="CYTC"/>
    <property type="match status" value="1"/>
</dbReference>
<feature type="domain" description="Cytochrome c" evidence="6">
    <location>
        <begin position="272"/>
        <end position="450"/>
    </location>
</feature>
<accession>A0A517PPA6</accession>
<dbReference type="InterPro" id="IPR036909">
    <property type="entry name" value="Cyt_c-like_dom_sf"/>
</dbReference>
<dbReference type="GO" id="GO:0004130">
    <property type="term" value="F:cytochrome-c peroxidase activity"/>
    <property type="evidence" value="ECO:0007669"/>
    <property type="project" value="TreeGrafter"/>
</dbReference>
<dbReference type="PANTHER" id="PTHR30600:SF9">
    <property type="entry name" value="BLR7738 PROTEIN"/>
    <property type="match status" value="1"/>
</dbReference>
<evidence type="ECO:0000313" key="8">
    <source>
        <dbReference type="Proteomes" id="UP000320421"/>
    </source>
</evidence>
<evidence type="ECO:0000256" key="5">
    <source>
        <dbReference type="SAM" id="SignalP"/>
    </source>
</evidence>
<dbReference type="InterPro" id="IPR009056">
    <property type="entry name" value="Cyt_c-like_dom"/>
</dbReference>
<keyword evidence="3 4" id="KW-0408">Iron</keyword>
<dbReference type="InterPro" id="IPR051395">
    <property type="entry name" value="Cytochrome_c_Peroxidase/MauG"/>
</dbReference>
<keyword evidence="5" id="KW-0732">Signal</keyword>
<evidence type="ECO:0000256" key="2">
    <source>
        <dbReference type="ARBA" id="ARBA00022723"/>
    </source>
</evidence>
<feature type="chain" id="PRO_5022080259" evidence="5">
    <location>
        <begin position="24"/>
        <end position="450"/>
    </location>
</feature>
<evidence type="ECO:0000259" key="6">
    <source>
        <dbReference type="PROSITE" id="PS51007"/>
    </source>
</evidence>
<reference evidence="7 8" key="1">
    <citation type="submission" date="2019-02" db="EMBL/GenBank/DDBJ databases">
        <title>Deep-cultivation of Planctomycetes and their phenomic and genomic characterization uncovers novel biology.</title>
        <authorList>
            <person name="Wiegand S."/>
            <person name="Jogler M."/>
            <person name="Boedeker C."/>
            <person name="Pinto D."/>
            <person name="Vollmers J."/>
            <person name="Rivas-Marin E."/>
            <person name="Kohn T."/>
            <person name="Peeters S.H."/>
            <person name="Heuer A."/>
            <person name="Rast P."/>
            <person name="Oberbeckmann S."/>
            <person name="Bunk B."/>
            <person name="Jeske O."/>
            <person name="Meyerdierks A."/>
            <person name="Storesund J.E."/>
            <person name="Kallscheuer N."/>
            <person name="Luecker S."/>
            <person name="Lage O.M."/>
            <person name="Pohl T."/>
            <person name="Merkel B.J."/>
            <person name="Hornburger P."/>
            <person name="Mueller R.-W."/>
            <person name="Bruemmer F."/>
            <person name="Labrenz M."/>
            <person name="Spormann A.M."/>
            <person name="Op den Camp H."/>
            <person name="Overmann J."/>
            <person name="Amann R."/>
            <person name="Jetten M.S.M."/>
            <person name="Mascher T."/>
            <person name="Medema M.H."/>
            <person name="Devos D.P."/>
            <person name="Kaster A.-K."/>
            <person name="Ovreas L."/>
            <person name="Rohde M."/>
            <person name="Galperin M.Y."/>
            <person name="Jogler C."/>
        </authorList>
    </citation>
    <scope>NUCLEOTIDE SEQUENCE [LARGE SCALE GENOMIC DNA]</scope>
    <source>
        <strain evidence="7 8">HG66A1</strain>
    </source>
</reference>
<dbReference type="PANTHER" id="PTHR30600">
    <property type="entry name" value="CYTOCHROME C PEROXIDASE-RELATED"/>
    <property type="match status" value="1"/>
</dbReference>
<dbReference type="RefSeq" id="WP_232106837.1">
    <property type="nucleotide sequence ID" value="NZ_CP036266.1"/>
</dbReference>
<keyword evidence="8" id="KW-1185">Reference proteome</keyword>
<dbReference type="Proteomes" id="UP000320421">
    <property type="component" value="Chromosome"/>
</dbReference>
<dbReference type="Gene3D" id="1.10.760.10">
    <property type="entry name" value="Cytochrome c-like domain"/>
    <property type="match status" value="1"/>
</dbReference>
<evidence type="ECO:0000256" key="4">
    <source>
        <dbReference type="PROSITE-ProRule" id="PRU00433"/>
    </source>
</evidence>
<organism evidence="7 8">
    <name type="scientific">Gimesia chilikensis</name>
    <dbReference type="NCBI Taxonomy" id="2605989"/>
    <lineage>
        <taxon>Bacteria</taxon>
        <taxon>Pseudomonadati</taxon>
        <taxon>Planctomycetota</taxon>
        <taxon>Planctomycetia</taxon>
        <taxon>Planctomycetales</taxon>
        <taxon>Planctomycetaceae</taxon>
        <taxon>Gimesia</taxon>
    </lineage>
</organism>
<dbReference type="EMBL" id="CP036266">
    <property type="protein sequence ID" value="QDT21209.1"/>
    <property type="molecule type" value="Genomic_DNA"/>
</dbReference>
<dbReference type="GO" id="GO:0009055">
    <property type="term" value="F:electron transfer activity"/>
    <property type="evidence" value="ECO:0007669"/>
    <property type="project" value="InterPro"/>
</dbReference>
<dbReference type="GO" id="GO:0046872">
    <property type="term" value="F:metal ion binding"/>
    <property type="evidence" value="ECO:0007669"/>
    <property type="project" value="UniProtKB-KW"/>
</dbReference>
<dbReference type="SUPFAM" id="SSF46626">
    <property type="entry name" value="Cytochrome c"/>
    <property type="match status" value="1"/>
</dbReference>
<name>A0A517PPA6_9PLAN</name>
<proteinExistence type="predicted"/>
<feature type="signal peptide" evidence="5">
    <location>
        <begin position="1"/>
        <end position="23"/>
    </location>
</feature>
<keyword evidence="2 4" id="KW-0479">Metal-binding</keyword>
<evidence type="ECO:0000256" key="3">
    <source>
        <dbReference type="ARBA" id="ARBA00023004"/>
    </source>
</evidence>
<dbReference type="Pfam" id="PF21419">
    <property type="entry name" value="RoxA-like_Cyt-c"/>
    <property type="match status" value="1"/>
</dbReference>
<protein>
    <submittedName>
        <fullName evidence="7">Cytochrome c</fullName>
    </submittedName>
</protein>
<dbReference type="GO" id="GO:0020037">
    <property type="term" value="F:heme binding"/>
    <property type="evidence" value="ECO:0007669"/>
    <property type="project" value="InterPro"/>
</dbReference>
<evidence type="ECO:0000313" key="7">
    <source>
        <dbReference type="EMBL" id="QDT21209.1"/>
    </source>
</evidence>